<comment type="caution">
    <text evidence="2">The sequence shown here is derived from an EMBL/GenBank/DDBJ whole genome shotgun (WGS) entry which is preliminary data.</text>
</comment>
<gene>
    <name evidence="2" type="ORF">CJ198_06385</name>
</gene>
<dbReference type="SMART" id="SM01236">
    <property type="entry name" value="Haem_oxygenase_2"/>
    <property type="match status" value="1"/>
</dbReference>
<dbReference type="EMBL" id="PNFZ01000002">
    <property type="protein sequence ID" value="PMB98909.1"/>
    <property type="molecule type" value="Genomic_DNA"/>
</dbReference>
<dbReference type="Gene3D" id="1.20.910.10">
    <property type="entry name" value="Heme oxygenase-like"/>
    <property type="match status" value="1"/>
</dbReference>
<accession>A0A2N6PJQ0</accession>
<reference evidence="2 3" key="1">
    <citation type="submission" date="2017-09" db="EMBL/GenBank/DDBJ databases">
        <title>Bacterial strain isolated from the female urinary microbiota.</title>
        <authorList>
            <person name="Thomas-White K."/>
            <person name="Kumar N."/>
            <person name="Forster S."/>
            <person name="Putonti C."/>
            <person name="Lawley T."/>
            <person name="Wolfe A.J."/>
        </authorList>
    </citation>
    <scope>NUCLEOTIDE SEQUENCE [LARGE SCALE GENOMIC DNA]</scope>
    <source>
        <strain evidence="2 3">UMB0680</strain>
    </source>
</reference>
<feature type="region of interest" description="Disordered" evidence="1">
    <location>
        <begin position="1"/>
        <end position="34"/>
    </location>
</feature>
<sequence length="169" mass="18524">MLSRRRYTGSASTARSTRCARPTPPAGRSPAAGTGKAALLGIQSDEYGGGRPDLVHAEVFAGTVRAMGLDDRPQAHPDRVPAAILLLFDVMNLFGLHRRLRGTIVGHLAAFEMTSSIPPRHYSQAFARTGNSSHATWYFDEHVSRAQREGRCGSYGDPALRRFLRRHRG</sequence>
<dbReference type="OrthoDB" id="252872at2"/>
<dbReference type="RefSeq" id="WP_102161738.1">
    <property type="nucleotide sequence ID" value="NZ_PNFZ01000002.1"/>
</dbReference>
<dbReference type="Proteomes" id="UP000235703">
    <property type="component" value="Unassembled WGS sequence"/>
</dbReference>
<organism evidence="2 3">
    <name type="scientific">Brevibacterium luteolum</name>
    <dbReference type="NCBI Taxonomy" id="199591"/>
    <lineage>
        <taxon>Bacteria</taxon>
        <taxon>Bacillati</taxon>
        <taxon>Actinomycetota</taxon>
        <taxon>Actinomycetes</taxon>
        <taxon>Micrococcales</taxon>
        <taxon>Brevibacteriaceae</taxon>
        <taxon>Brevibacterium</taxon>
    </lineage>
</organism>
<dbReference type="Pfam" id="PF14518">
    <property type="entry name" value="Haem_oxygenas_2"/>
    <property type="match status" value="1"/>
</dbReference>
<dbReference type="AlphaFoldDB" id="A0A2N6PJQ0"/>
<dbReference type="InterPro" id="IPR016084">
    <property type="entry name" value="Haem_Oase-like_multi-hlx"/>
</dbReference>
<evidence type="ECO:0000256" key="1">
    <source>
        <dbReference type="SAM" id="MobiDB-lite"/>
    </source>
</evidence>
<proteinExistence type="predicted"/>
<evidence type="ECO:0000313" key="3">
    <source>
        <dbReference type="Proteomes" id="UP000235703"/>
    </source>
</evidence>
<name>A0A2N6PJQ0_9MICO</name>
<evidence type="ECO:0000313" key="2">
    <source>
        <dbReference type="EMBL" id="PMB98909.1"/>
    </source>
</evidence>
<protein>
    <submittedName>
        <fullName evidence="2">Uncharacterized protein</fullName>
    </submittedName>
</protein>
<keyword evidence="3" id="KW-1185">Reference proteome</keyword>